<accession>A0A848G5J7</accession>
<comment type="caution">
    <text evidence="6">The sequence shown here is derived from an EMBL/GenBank/DDBJ whole genome shotgun (WGS) entry which is preliminary data.</text>
</comment>
<dbReference type="Pfam" id="PF12833">
    <property type="entry name" value="HTH_18"/>
    <property type="match status" value="1"/>
</dbReference>
<reference evidence="6 7" key="1">
    <citation type="submission" date="2020-04" db="EMBL/GenBank/DDBJ databases">
        <title>Zoogloea sp. G-4-1-14 isolated from soil.</title>
        <authorList>
            <person name="Dahal R.H."/>
        </authorList>
    </citation>
    <scope>NUCLEOTIDE SEQUENCE [LARGE SCALE GENOMIC DNA]</scope>
    <source>
        <strain evidence="6 7">G-4-1-14</strain>
    </source>
</reference>
<dbReference type="PROSITE" id="PS00041">
    <property type="entry name" value="HTH_ARAC_FAMILY_1"/>
    <property type="match status" value="1"/>
</dbReference>
<feature type="domain" description="HTH araC/xylS-type" evidence="5">
    <location>
        <begin position="231"/>
        <end position="328"/>
    </location>
</feature>
<evidence type="ECO:0000256" key="4">
    <source>
        <dbReference type="SAM" id="MobiDB-lite"/>
    </source>
</evidence>
<dbReference type="SMART" id="SM00342">
    <property type="entry name" value="HTH_ARAC"/>
    <property type="match status" value="1"/>
</dbReference>
<protein>
    <submittedName>
        <fullName evidence="6">Helix-turn-helix domain-containing protein</fullName>
    </submittedName>
</protein>
<dbReference type="PANTHER" id="PTHR47893">
    <property type="entry name" value="REGULATORY PROTEIN PCHR"/>
    <property type="match status" value="1"/>
</dbReference>
<organism evidence="6 7">
    <name type="scientific">Zoogloea dura</name>
    <dbReference type="NCBI Taxonomy" id="2728840"/>
    <lineage>
        <taxon>Bacteria</taxon>
        <taxon>Pseudomonadati</taxon>
        <taxon>Pseudomonadota</taxon>
        <taxon>Betaproteobacteria</taxon>
        <taxon>Rhodocyclales</taxon>
        <taxon>Zoogloeaceae</taxon>
        <taxon>Zoogloea</taxon>
    </lineage>
</organism>
<dbReference type="PROSITE" id="PS01124">
    <property type="entry name" value="HTH_ARAC_FAMILY_2"/>
    <property type="match status" value="1"/>
</dbReference>
<sequence length="333" mass="37330">MIDLTRQPLSFPPPDEGSPQHVRSVSTSDIEEQAAQLRGWQQHYSQLSSGAFRGEFRELELHGLQLFFETTSSNLFQTGAIQKDTIAIGLPLAYKGEGHFCGEAMSETSLHFFSGKDGFEYLSPESLIMSGIVIQTRDLLEQLTQREAEVVSALIEKPQLVKVDAHSIAALRQFITSISQMAEHAPQALENEQLLHSLGQSIFNSFIDTIVTRIDRDAPRLSNAQRLKLIKDVRDIVVSAPDAPPGIQDICNALNVSRRTLQNCFQVSMNCTPLDFIKIVRLNGVRSMLRHSTTVSEAAAHWGFWHFGNFARDYRALFGKLPSEEHSLLQKKR</sequence>
<dbReference type="GO" id="GO:0043565">
    <property type="term" value="F:sequence-specific DNA binding"/>
    <property type="evidence" value="ECO:0007669"/>
    <property type="project" value="InterPro"/>
</dbReference>
<keyword evidence="2" id="KW-0238">DNA-binding</keyword>
<dbReference type="PANTHER" id="PTHR47893:SF1">
    <property type="entry name" value="REGULATORY PROTEIN PCHR"/>
    <property type="match status" value="1"/>
</dbReference>
<evidence type="ECO:0000259" key="5">
    <source>
        <dbReference type="PROSITE" id="PS01124"/>
    </source>
</evidence>
<evidence type="ECO:0000256" key="2">
    <source>
        <dbReference type="ARBA" id="ARBA00023125"/>
    </source>
</evidence>
<keyword evidence="7" id="KW-1185">Reference proteome</keyword>
<dbReference type="EMBL" id="JABBGA010000002">
    <property type="protein sequence ID" value="NML24931.1"/>
    <property type="molecule type" value="Genomic_DNA"/>
</dbReference>
<dbReference type="InterPro" id="IPR018062">
    <property type="entry name" value="HTH_AraC-typ_CS"/>
</dbReference>
<dbReference type="RefSeq" id="WP_169144569.1">
    <property type="nucleotide sequence ID" value="NZ_JABBGA010000002.1"/>
</dbReference>
<dbReference type="Proteomes" id="UP000580043">
    <property type="component" value="Unassembled WGS sequence"/>
</dbReference>
<evidence type="ECO:0000313" key="6">
    <source>
        <dbReference type="EMBL" id="NML24931.1"/>
    </source>
</evidence>
<dbReference type="AlphaFoldDB" id="A0A848G5J7"/>
<gene>
    <name evidence="6" type="ORF">HHL15_04220</name>
</gene>
<dbReference type="Gene3D" id="1.10.10.60">
    <property type="entry name" value="Homeodomain-like"/>
    <property type="match status" value="1"/>
</dbReference>
<evidence type="ECO:0000313" key="7">
    <source>
        <dbReference type="Proteomes" id="UP000580043"/>
    </source>
</evidence>
<evidence type="ECO:0000256" key="1">
    <source>
        <dbReference type="ARBA" id="ARBA00023015"/>
    </source>
</evidence>
<dbReference type="InterPro" id="IPR053142">
    <property type="entry name" value="PchR_regulatory_protein"/>
</dbReference>
<feature type="region of interest" description="Disordered" evidence="4">
    <location>
        <begin position="1"/>
        <end position="28"/>
    </location>
</feature>
<name>A0A848G5J7_9RHOO</name>
<dbReference type="GO" id="GO:0003700">
    <property type="term" value="F:DNA-binding transcription factor activity"/>
    <property type="evidence" value="ECO:0007669"/>
    <property type="project" value="InterPro"/>
</dbReference>
<keyword evidence="3" id="KW-0804">Transcription</keyword>
<keyword evidence="1" id="KW-0805">Transcription regulation</keyword>
<evidence type="ECO:0000256" key="3">
    <source>
        <dbReference type="ARBA" id="ARBA00023163"/>
    </source>
</evidence>
<dbReference type="InterPro" id="IPR018060">
    <property type="entry name" value="HTH_AraC"/>
</dbReference>
<proteinExistence type="predicted"/>